<organism evidence="2 3">
    <name type="scientific">Caerostris extrusa</name>
    <name type="common">Bark spider</name>
    <name type="synonym">Caerostris bankana</name>
    <dbReference type="NCBI Taxonomy" id="172846"/>
    <lineage>
        <taxon>Eukaryota</taxon>
        <taxon>Metazoa</taxon>
        <taxon>Ecdysozoa</taxon>
        <taxon>Arthropoda</taxon>
        <taxon>Chelicerata</taxon>
        <taxon>Arachnida</taxon>
        <taxon>Araneae</taxon>
        <taxon>Araneomorphae</taxon>
        <taxon>Entelegynae</taxon>
        <taxon>Araneoidea</taxon>
        <taxon>Araneidae</taxon>
        <taxon>Caerostris</taxon>
    </lineage>
</organism>
<dbReference type="InterPro" id="IPR027267">
    <property type="entry name" value="AH/BAR_dom_sf"/>
</dbReference>
<evidence type="ECO:0000313" key="3">
    <source>
        <dbReference type="Proteomes" id="UP001054945"/>
    </source>
</evidence>
<sequence>MYRITEFRFNLPFRTESHSIPSVGPGIQLKQTMPVYCVQRNTINEALRVHAENIDQYDNLGLHTQKGIEFAEKFGSFVKEKSTIESEYAHKLRKLVKNYLPKKKDEEES</sequence>
<dbReference type="Gene3D" id="1.20.1270.60">
    <property type="entry name" value="Arfaptin homology (AH) domain/BAR domain"/>
    <property type="match status" value="1"/>
</dbReference>
<protein>
    <recommendedName>
        <fullName evidence="1">FCH domain-containing protein</fullName>
    </recommendedName>
</protein>
<dbReference type="InterPro" id="IPR001060">
    <property type="entry name" value="FCH_dom"/>
</dbReference>
<dbReference type="PANTHER" id="PTHR15735:SF12">
    <property type="entry name" value="CDC42-INTERACTING PROTEIN 4, ISOFORM B"/>
    <property type="match status" value="1"/>
</dbReference>
<comment type="caution">
    <text evidence="2">The sequence shown here is derived from an EMBL/GenBank/DDBJ whole genome shotgun (WGS) entry which is preliminary data.</text>
</comment>
<dbReference type="EMBL" id="BPLR01008060">
    <property type="protein sequence ID" value="GIY21845.1"/>
    <property type="molecule type" value="Genomic_DNA"/>
</dbReference>
<dbReference type="SUPFAM" id="SSF103657">
    <property type="entry name" value="BAR/IMD domain-like"/>
    <property type="match status" value="1"/>
</dbReference>
<dbReference type="PANTHER" id="PTHR15735">
    <property type="entry name" value="FCH AND DOUBLE SH3 DOMAINS PROTEIN"/>
    <property type="match status" value="1"/>
</dbReference>
<proteinExistence type="predicted"/>
<reference evidence="2 3" key="1">
    <citation type="submission" date="2021-06" db="EMBL/GenBank/DDBJ databases">
        <title>Caerostris extrusa draft genome.</title>
        <authorList>
            <person name="Kono N."/>
            <person name="Arakawa K."/>
        </authorList>
    </citation>
    <scope>NUCLEOTIDE SEQUENCE [LARGE SCALE GENOMIC DNA]</scope>
</reference>
<feature type="domain" description="FCH" evidence="1">
    <location>
        <begin position="56"/>
        <end position="107"/>
    </location>
</feature>
<name>A0AAV4RNI5_CAEEX</name>
<evidence type="ECO:0000313" key="2">
    <source>
        <dbReference type="EMBL" id="GIY21845.1"/>
    </source>
</evidence>
<dbReference type="Proteomes" id="UP001054945">
    <property type="component" value="Unassembled WGS sequence"/>
</dbReference>
<keyword evidence="3" id="KW-1185">Reference proteome</keyword>
<accession>A0AAV4RNI5</accession>
<dbReference type="AlphaFoldDB" id="A0AAV4RNI5"/>
<dbReference type="Pfam" id="PF00611">
    <property type="entry name" value="FCH"/>
    <property type="match status" value="1"/>
</dbReference>
<gene>
    <name evidence="2" type="ORF">CEXT_163531</name>
</gene>
<evidence type="ECO:0000259" key="1">
    <source>
        <dbReference type="Pfam" id="PF00611"/>
    </source>
</evidence>